<evidence type="ECO:0000256" key="1">
    <source>
        <dbReference type="ARBA" id="ARBA00002219"/>
    </source>
</evidence>
<dbReference type="InterPro" id="IPR006585">
    <property type="entry name" value="FTP1"/>
</dbReference>
<evidence type="ECO:0000256" key="8">
    <source>
        <dbReference type="SAM" id="Phobius"/>
    </source>
</evidence>
<dbReference type="InterPro" id="IPR008979">
    <property type="entry name" value="Galactose-bd-like_sf"/>
</dbReference>
<keyword evidence="8" id="KW-0812">Transmembrane</keyword>
<dbReference type="InterPro" id="IPR051941">
    <property type="entry name" value="BG_Antigen-Binding_Lectin"/>
</dbReference>
<keyword evidence="4" id="KW-0479">Metal-binding</keyword>
<dbReference type="SMART" id="SM00607">
    <property type="entry name" value="FTP"/>
    <property type="match status" value="1"/>
</dbReference>
<dbReference type="GO" id="GO:0010185">
    <property type="term" value="P:regulation of cellular defense response"/>
    <property type="evidence" value="ECO:0007669"/>
    <property type="project" value="UniProtKB-ARBA"/>
</dbReference>
<evidence type="ECO:0000256" key="2">
    <source>
        <dbReference type="ARBA" id="ARBA00010147"/>
    </source>
</evidence>
<dbReference type="EMBL" id="KQ432234">
    <property type="protein sequence ID" value="KOF62847.1"/>
    <property type="molecule type" value="Genomic_DNA"/>
</dbReference>
<dbReference type="PANTHER" id="PTHR45713:SF6">
    <property type="entry name" value="F5_8 TYPE C DOMAIN-CONTAINING PROTEIN"/>
    <property type="match status" value="1"/>
</dbReference>
<dbReference type="GO" id="GO:0042806">
    <property type="term" value="F:fucose binding"/>
    <property type="evidence" value="ECO:0007669"/>
    <property type="project" value="UniProtKB-ARBA"/>
</dbReference>
<dbReference type="SUPFAM" id="SSF49785">
    <property type="entry name" value="Galactose-binding domain-like"/>
    <property type="match status" value="1"/>
</dbReference>
<evidence type="ECO:0000313" key="10">
    <source>
        <dbReference type="EMBL" id="KOF62847.1"/>
    </source>
</evidence>
<dbReference type="Gene3D" id="2.170.300.10">
    <property type="entry name" value="Tie2 ligand-binding domain superfamily"/>
    <property type="match status" value="1"/>
</dbReference>
<feature type="domain" description="Fucolectin tachylectin-4 pentraxin-1" evidence="9">
    <location>
        <begin position="103"/>
        <end position="254"/>
    </location>
</feature>
<evidence type="ECO:0000256" key="5">
    <source>
        <dbReference type="ARBA" id="ARBA00022734"/>
    </source>
</evidence>
<evidence type="ECO:0000259" key="9">
    <source>
        <dbReference type="SMART" id="SM00607"/>
    </source>
</evidence>
<keyword evidence="6" id="KW-0106">Calcium</keyword>
<protein>
    <recommendedName>
        <fullName evidence="9">Fucolectin tachylectin-4 pentraxin-1 domain-containing protein</fullName>
    </recommendedName>
</protein>
<comment type="similarity">
    <text evidence="2">Belongs to the fucolectin family.</text>
</comment>
<evidence type="ECO:0000256" key="4">
    <source>
        <dbReference type="ARBA" id="ARBA00022723"/>
    </source>
</evidence>
<dbReference type="Pfam" id="PF22633">
    <property type="entry name" value="F5_F8_type_C_2"/>
    <property type="match status" value="1"/>
</dbReference>
<evidence type="ECO:0000256" key="3">
    <source>
        <dbReference type="ARBA" id="ARBA00011233"/>
    </source>
</evidence>
<dbReference type="Gene3D" id="2.60.120.260">
    <property type="entry name" value="Galactose-binding domain-like"/>
    <property type="match status" value="1"/>
</dbReference>
<keyword evidence="8" id="KW-1133">Transmembrane helix</keyword>
<gene>
    <name evidence="10" type="ORF">OCBIM_22021551mg</name>
</gene>
<dbReference type="OrthoDB" id="10252017at2759"/>
<dbReference type="AlphaFoldDB" id="A0A0L8FGS0"/>
<feature type="transmembrane region" description="Helical" evidence="8">
    <location>
        <begin position="303"/>
        <end position="326"/>
    </location>
</feature>
<dbReference type="GO" id="GO:0046872">
    <property type="term" value="F:metal ion binding"/>
    <property type="evidence" value="ECO:0007669"/>
    <property type="project" value="UniProtKB-KW"/>
</dbReference>
<dbReference type="GO" id="GO:0001868">
    <property type="term" value="P:regulation of complement activation, lectin pathway"/>
    <property type="evidence" value="ECO:0007669"/>
    <property type="project" value="UniProtKB-ARBA"/>
</dbReference>
<comment type="function">
    <text evidence="1">Acts as a defensive agent. Recognizes blood group fucosylated oligosaccharides including A, B, H and Lewis B-type antigens. Does not recognize Lewis A antigen and has low affinity for monovalent haptens.</text>
</comment>
<accession>A0A0L8FGS0</accession>
<proteinExistence type="inferred from homology"/>
<sequence>MKVTYPSGIECKLRPSARRLICTGDATADKLYIDGIAEVYHIKLIERNSLDITNLGCPPELYGEDCTNECHCSRGESCHQINGFCKNGCEDGWHGEKCDKPTYFNIAQGKQTNQTSNYRELGTDVFYNGTCKIMELNMTSDKAVDGNFDHAFPHKSCAQTTFETDPYWQVMFDKPYVISQLRIYNRMKEHKSLKGFKVYLGSSLCFESMNNENEEQVIYIKCQNPVNSSNVKISLEGDERMLTLCEVEVLQCVPGFYGDMCMKRCELCVGSKCDQVTGHCEKGCITGYDWNNNSKRCKEETKYILVFMLVPLILFAILNVGIAAAISRWTKRPVAKLDERIPEISENKFSEAIPEDTVI</sequence>
<name>A0A0L8FGS0_OCTBM</name>
<dbReference type="PANTHER" id="PTHR45713">
    <property type="entry name" value="FTP DOMAIN-CONTAINING PROTEIN"/>
    <property type="match status" value="1"/>
</dbReference>
<keyword evidence="5" id="KW-0430">Lectin</keyword>
<evidence type="ECO:0000256" key="6">
    <source>
        <dbReference type="ARBA" id="ARBA00022837"/>
    </source>
</evidence>
<reference evidence="10" key="1">
    <citation type="submission" date="2015-07" db="EMBL/GenBank/DDBJ databases">
        <title>MeaNS - Measles Nucleotide Surveillance Program.</title>
        <authorList>
            <person name="Tran T."/>
            <person name="Druce J."/>
        </authorList>
    </citation>
    <scope>NUCLEOTIDE SEQUENCE</scope>
    <source>
        <strain evidence="10">UCB-OBI-ISO-001</strain>
        <tissue evidence="10">Gonad</tissue>
    </source>
</reference>
<evidence type="ECO:0000256" key="7">
    <source>
        <dbReference type="ARBA" id="ARBA00023157"/>
    </source>
</evidence>
<keyword evidence="8" id="KW-0472">Membrane</keyword>
<keyword evidence="7" id="KW-1015">Disulfide bond</keyword>
<comment type="subunit">
    <text evidence="3">Homotrimer.</text>
</comment>
<organism evidence="10">
    <name type="scientific">Octopus bimaculoides</name>
    <name type="common">California two-spotted octopus</name>
    <dbReference type="NCBI Taxonomy" id="37653"/>
    <lineage>
        <taxon>Eukaryota</taxon>
        <taxon>Metazoa</taxon>
        <taxon>Spiralia</taxon>
        <taxon>Lophotrochozoa</taxon>
        <taxon>Mollusca</taxon>
        <taxon>Cephalopoda</taxon>
        <taxon>Coleoidea</taxon>
        <taxon>Octopodiformes</taxon>
        <taxon>Octopoda</taxon>
        <taxon>Incirrata</taxon>
        <taxon>Octopodidae</taxon>
        <taxon>Octopus</taxon>
    </lineage>
</organism>